<evidence type="ECO:0000256" key="10">
    <source>
        <dbReference type="ARBA" id="ARBA00023170"/>
    </source>
</evidence>
<evidence type="ECO:0000256" key="12">
    <source>
        <dbReference type="SAM" id="Phobius"/>
    </source>
</evidence>
<dbReference type="InterPro" id="IPR032675">
    <property type="entry name" value="LRR_dom_sf"/>
</dbReference>
<evidence type="ECO:0000256" key="7">
    <source>
        <dbReference type="ARBA" id="ARBA00022737"/>
    </source>
</evidence>
<dbReference type="Pfam" id="PF13855">
    <property type="entry name" value="LRR_8"/>
    <property type="match status" value="2"/>
</dbReference>
<feature type="transmembrane region" description="Helical" evidence="12">
    <location>
        <begin position="910"/>
        <end position="931"/>
    </location>
</feature>
<comment type="subcellular location">
    <subcellularLocation>
        <location evidence="1">Cell membrane</location>
        <topology evidence="1">Single-pass type I membrane protein</topology>
    </subcellularLocation>
</comment>
<evidence type="ECO:0000313" key="17">
    <source>
        <dbReference type="Proteomes" id="UP001558713"/>
    </source>
</evidence>
<dbReference type="PANTHER" id="PTHR48062:SF64">
    <property type="entry name" value="RECEPTOR-LIKE PROTEIN 13"/>
    <property type="match status" value="1"/>
</dbReference>
<dbReference type="SUPFAM" id="SSF52047">
    <property type="entry name" value="RNI-like"/>
    <property type="match status" value="1"/>
</dbReference>
<feature type="domain" description="Disease resistance R13L4/SHOC-2-like LRR" evidence="15">
    <location>
        <begin position="180"/>
        <end position="327"/>
    </location>
</feature>
<feature type="signal peptide" evidence="13">
    <location>
        <begin position="1"/>
        <end position="26"/>
    </location>
</feature>
<dbReference type="SUPFAM" id="SSF52058">
    <property type="entry name" value="L domain-like"/>
    <property type="match status" value="2"/>
</dbReference>
<dbReference type="InterPro" id="IPR051502">
    <property type="entry name" value="RLP_Defense_Trigger"/>
</dbReference>
<gene>
    <name evidence="16" type="ORF">V5N11_025275</name>
</gene>
<evidence type="ECO:0000313" key="16">
    <source>
        <dbReference type="EMBL" id="KAL1216778.1"/>
    </source>
</evidence>
<dbReference type="Pfam" id="PF08263">
    <property type="entry name" value="LRRNT_2"/>
    <property type="match status" value="1"/>
</dbReference>
<dbReference type="FunFam" id="3.80.10.10:FF:000041">
    <property type="entry name" value="LRR receptor-like serine/threonine-protein kinase ERECTA"/>
    <property type="match status" value="1"/>
</dbReference>
<dbReference type="PRINTS" id="PR00019">
    <property type="entry name" value="LEURICHRPT"/>
</dbReference>
<dbReference type="SMART" id="SM00369">
    <property type="entry name" value="LRR_TYP"/>
    <property type="match status" value="9"/>
</dbReference>
<dbReference type="InterPro" id="IPR001611">
    <property type="entry name" value="Leu-rich_rpt"/>
</dbReference>
<evidence type="ECO:0000256" key="13">
    <source>
        <dbReference type="SAM" id="SignalP"/>
    </source>
</evidence>
<keyword evidence="7" id="KW-0677">Repeat</keyword>
<evidence type="ECO:0000259" key="15">
    <source>
        <dbReference type="Pfam" id="PF23598"/>
    </source>
</evidence>
<dbReference type="Gene3D" id="3.80.10.10">
    <property type="entry name" value="Ribonuclease Inhibitor"/>
    <property type="match status" value="4"/>
</dbReference>
<dbReference type="EMBL" id="JBANAX010000259">
    <property type="protein sequence ID" value="KAL1216778.1"/>
    <property type="molecule type" value="Genomic_DNA"/>
</dbReference>
<evidence type="ECO:0000256" key="4">
    <source>
        <dbReference type="ARBA" id="ARBA00022614"/>
    </source>
</evidence>
<dbReference type="SMART" id="SM00365">
    <property type="entry name" value="LRR_SD22"/>
    <property type="match status" value="5"/>
</dbReference>
<comment type="similarity">
    <text evidence="2">Belongs to the RLP family.</text>
</comment>
<evidence type="ECO:0000256" key="3">
    <source>
        <dbReference type="ARBA" id="ARBA00022475"/>
    </source>
</evidence>
<organism evidence="16 17">
    <name type="scientific">Cardamine amara subsp. amara</name>
    <dbReference type="NCBI Taxonomy" id="228776"/>
    <lineage>
        <taxon>Eukaryota</taxon>
        <taxon>Viridiplantae</taxon>
        <taxon>Streptophyta</taxon>
        <taxon>Embryophyta</taxon>
        <taxon>Tracheophyta</taxon>
        <taxon>Spermatophyta</taxon>
        <taxon>Magnoliopsida</taxon>
        <taxon>eudicotyledons</taxon>
        <taxon>Gunneridae</taxon>
        <taxon>Pentapetalae</taxon>
        <taxon>rosids</taxon>
        <taxon>malvids</taxon>
        <taxon>Brassicales</taxon>
        <taxon>Brassicaceae</taxon>
        <taxon>Cardamineae</taxon>
        <taxon>Cardamine</taxon>
    </lineage>
</organism>
<comment type="caution">
    <text evidence="16">The sequence shown here is derived from an EMBL/GenBank/DDBJ whole genome shotgun (WGS) entry which is preliminary data.</text>
</comment>
<feature type="domain" description="Leucine-rich repeat-containing N-terminal plant-type" evidence="14">
    <location>
        <begin position="30"/>
        <end position="75"/>
    </location>
</feature>
<dbReference type="InterPro" id="IPR003591">
    <property type="entry name" value="Leu-rich_rpt_typical-subtyp"/>
</dbReference>
<feature type="chain" id="PRO_5044887744" evidence="13">
    <location>
        <begin position="27"/>
        <end position="954"/>
    </location>
</feature>
<dbReference type="InterPro" id="IPR055414">
    <property type="entry name" value="LRR_R13L4/SHOC2-like"/>
</dbReference>
<evidence type="ECO:0000256" key="8">
    <source>
        <dbReference type="ARBA" id="ARBA00022989"/>
    </source>
</evidence>
<dbReference type="Pfam" id="PF00560">
    <property type="entry name" value="LRR_1"/>
    <property type="match status" value="5"/>
</dbReference>
<evidence type="ECO:0000256" key="6">
    <source>
        <dbReference type="ARBA" id="ARBA00022729"/>
    </source>
</evidence>
<protein>
    <submittedName>
        <fullName evidence="16">Receptor-like protein 15</fullName>
    </submittedName>
</protein>
<keyword evidence="4" id="KW-0433">Leucine-rich repeat</keyword>
<keyword evidence="5 12" id="KW-0812">Transmembrane</keyword>
<reference evidence="16 17" key="1">
    <citation type="submission" date="2024-04" db="EMBL/GenBank/DDBJ databases">
        <title>Genome assembly C_amara_ONT_v2.</title>
        <authorList>
            <person name="Yant L."/>
            <person name="Moore C."/>
            <person name="Slenker M."/>
        </authorList>
    </citation>
    <scope>NUCLEOTIDE SEQUENCE [LARGE SCALE GENOMIC DNA]</scope>
    <source>
        <tissue evidence="16">Leaf</tissue>
    </source>
</reference>
<keyword evidence="10" id="KW-0675">Receptor</keyword>
<dbReference type="InterPro" id="IPR013210">
    <property type="entry name" value="LRR_N_plant-typ"/>
</dbReference>
<name>A0ABD1BCY6_CARAN</name>
<dbReference type="AlphaFoldDB" id="A0ABD1BCY6"/>
<keyword evidence="8 12" id="KW-1133">Transmembrane helix</keyword>
<sequence length="954" mass="106793">MEGKVFLGQYLIWVMLLLGQIHGCRSCILKERKALLELKKYLLSISKEKLSHYVLPTWPNDTRSDCCLWKGLKCNRTSGRVIRIGFGYLYPKDNSLLNLSLLHPFEEVRSLHLNRSGFSGLFDDVEGYKSLGRLRNLEILDLSGNEFNSSIFPFLSAATSLTTLFLGSNYMGGPLHVKGLRDLKNLELLDLSRNGFNGSIPIQEFTALRKLKALDLSYNGFSASIELQGVCKLKNIEELVLSYTKLVGQLPSCITSLTRLRVLDLSSNNLTGRLPDALGNLESLEYLSLFDNNFEGVFSLGSLTHLSKLKVLKLGSTSNSFNRVLGSSWKPNFQLSVISESSWKPKFQLSVISLGTCNLGKVPHFLIYQKELRLVELSGNKISENFPYWLLENNTRLEVLLLQNNSFTSFQLPKSSRNLLCLDVSVNEFDQLFPENIGLILPHLQYMNLANNGFQGNVPSSLGNMKSIEYLDISDNKFHGKLPRSFLKGCYLLRMLKMSNNNLSGEIFLESANFPVIFSLSMDNNQFTGKIGQGLQSWRSLWWLDISNNNLTGVIPSWIGQLPLLSALLLSNNSLEGEIPISLFNTSRRLQLLDLSANILSGGIPVNSRSPMVLLLQGNNLSGAISNTLLVNVEILDLRNNILSGKIPEFINSQNISILLLRGNNLTGGIPHQLCGLSSIKLMDLSNNRLNGSIPSCLSNTSFRFKKEDSFGRNYYYDTSVTYSAYFNIYFKSLILEDQFQKDYEAGNPTKIEFATKHRYDAYWGRNLKLLVGIDLSENGLTGEIPVELGGLLEVQALNLSHNNLSGVIPESFSGLTNVESLDLSFNRLQGPIPSQLTDLSRLAVFNLSFNNLSGIIPQGKQFNTFETKSYLGNPLLCGKPTNRSCNGNDSDEPYNRVEADESLIDMVSFYWSFAAAYVTILVGIFASLSFDSPWSRFWFYIVDAFIHKAKNLL</sequence>
<evidence type="ECO:0000256" key="1">
    <source>
        <dbReference type="ARBA" id="ARBA00004251"/>
    </source>
</evidence>
<dbReference type="Pfam" id="PF23598">
    <property type="entry name" value="LRR_14"/>
    <property type="match status" value="1"/>
</dbReference>
<evidence type="ECO:0000256" key="5">
    <source>
        <dbReference type="ARBA" id="ARBA00022692"/>
    </source>
</evidence>
<dbReference type="Proteomes" id="UP001558713">
    <property type="component" value="Unassembled WGS sequence"/>
</dbReference>
<evidence type="ECO:0000256" key="2">
    <source>
        <dbReference type="ARBA" id="ARBA00009592"/>
    </source>
</evidence>
<keyword evidence="9 12" id="KW-0472">Membrane</keyword>
<evidence type="ECO:0000256" key="9">
    <source>
        <dbReference type="ARBA" id="ARBA00023136"/>
    </source>
</evidence>
<keyword evidence="11" id="KW-0325">Glycoprotein</keyword>
<evidence type="ECO:0000259" key="14">
    <source>
        <dbReference type="Pfam" id="PF08263"/>
    </source>
</evidence>
<dbReference type="PANTHER" id="PTHR48062">
    <property type="entry name" value="RECEPTOR-LIKE PROTEIN 14"/>
    <property type="match status" value="1"/>
</dbReference>
<evidence type="ECO:0000256" key="11">
    <source>
        <dbReference type="ARBA" id="ARBA00023180"/>
    </source>
</evidence>
<dbReference type="GO" id="GO:0005886">
    <property type="term" value="C:plasma membrane"/>
    <property type="evidence" value="ECO:0007669"/>
    <property type="project" value="UniProtKB-SubCell"/>
</dbReference>
<proteinExistence type="inferred from homology"/>
<keyword evidence="17" id="KW-1185">Reference proteome</keyword>
<keyword evidence="3" id="KW-1003">Cell membrane</keyword>
<keyword evidence="6 13" id="KW-0732">Signal</keyword>
<dbReference type="FunFam" id="3.80.10.10:FF:000213">
    <property type="entry name" value="Tyrosine-sulfated glycopeptide receptor 1"/>
    <property type="match status" value="2"/>
</dbReference>
<accession>A0ABD1BCY6</accession>